<protein>
    <submittedName>
        <fullName evidence="1">Putative HNHc nuclease</fullName>
    </submittedName>
</protein>
<dbReference type="Pfam" id="PF16784">
    <property type="entry name" value="HNHc_6"/>
    <property type="match status" value="1"/>
</dbReference>
<name>A0A8S5P1B0_9CAUD</name>
<proteinExistence type="predicted"/>
<accession>A0A8S5P1B0</accession>
<sequence>MIDHKVKTGTVILDDGLHISGKQMRAIHATFRDIAEFTGNPDELTKTSLKLMYAKAKGIDFFSFADLTMTAAGEFLDWLLAWCVANDIPLSEKIAARCDDIRRIMYACLLHKRCAVCGAPAELHHVDAIGMGDDRKEVHHGGRLAMSLCRAHHTEAHTVSFPEFCEKYHVEPIKIDRRIAKKHKLLY</sequence>
<dbReference type="InterPro" id="IPR041242">
    <property type="entry name" value="HNHc_6"/>
</dbReference>
<organism evidence="1">
    <name type="scientific">Siphoviridae sp. ctiMP24</name>
    <dbReference type="NCBI Taxonomy" id="2825621"/>
    <lineage>
        <taxon>Viruses</taxon>
        <taxon>Duplodnaviria</taxon>
        <taxon>Heunggongvirae</taxon>
        <taxon>Uroviricota</taxon>
        <taxon>Caudoviricetes</taxon>
    </lineage>
</organism>
<dbReference type="EMBL" id="BK015297">
    <property type="protein sequence ID" value="DAE00004.1"/>
    <property type="molecule type" value="Genomic_DNA"/>
</dbReference>
<evidence type="ECO:0000313" key="1">
    <source>
        <dbReference type="EMBL" id="DAE00004.1"/>
    </source>
</evidence>
<reference evidence="1" key="1">
    <citation type="journal article" date="2021" name="Proc. Natl. Acad. Sci. U.S.A.">
        <title>A Catalog of Tens of Thousands of Viruses from Human Metagenomes Reveals Hidden Associations with Chronic Diseases.</title>
        <authorList>
            <person name="Tisza M.J."/>
            <person name="Buck C.B."/>
        </authorList>
    </citation>
    <scope>NUCLEOTIDE SEQUENCE</scope>
    <source>
        <strain evidence="1">CtiMP24</strain>
    </source>
</reference>